<accession>A0A562I3P2</accession>
<name>A0A562I3P2_MICOL</name>
<evidence type="ECO:0000256" key="3">
    <source>
        <dbReference type="SAM" id="MobiDB-lite"/>
    </source>
</evidence>
<sequence>MSTFAAFIVTTALIVTACGGSNDDGGTASAGPIKIGVATSVTGHSASLVGMTAPVAEAWAKYANELGGIGGHEVEIVIGDTKADPAAGLTVARQLVQRDKVSAVIVADSTAEAPVLEYLEKSGVPVLGLSYAPGAVGKLSNLYAATTAAETYVPAVVTAAKSHGVKKLGNVYCAESPICAGVSDVYSAASEKLGIEYDSGPKVTSSAPDYTAECLQLIDMKVDEIQLDLSPVPGSRVAEACIRQGYAGVFGTTTASFNQDSMSKVKGVTFIGPINSFPWWIDHPGVKAFNDAMSKHAGKTVTRTPVATSTWVQLELLRKALDGTDVADVSPAGVKKALSGVKDETLGGLLPQPLTFTENGPQPKINCFWMAEYTAGDASPKLLPAQGESGNGETGELASTCL</sequence>
<evidence type="ECO:0000256" key="2">
    <source>
        <dbReference type="ARBA" id="ARBA00022729"/>
    </source>
</evidence>
<evidence type="ECO:0000313" key="7">
    <source>
        <dbReference type="Proteomes" id="UP000319825"/>
    </source>
</evidence>
<dbReference type="CDD" id="cd06341">
    <property type="entry name" value="PBP1_ABC_ligand_binding-like"/>
    <property type="match status" value="1"/>
</dbReference>
<keyword evidence="2 4" id="KW-0732">Signal</keyword>
<dbReference type="PANTHER" id="PTHR30483">
    <property type="entry name" value="LEUCINE-SPECIFIC-BINDING PROTEIN"/>
    <property type="match status" value="1"/>
</dbReference>
<keyword evidence="7" id="KW-1185">Reference proteome</keyword>
<dbReference type="RefSeq" id="WP_145772679.1">
    <property type="nucleotide sequence ID" value="NZ_BAAATQ010000384.1"/>
</dbReference>
<organism evidence="6 7">
    <name type="scientific">Micromonospora olivasterospora</name>
    <dbReference type="NCBI Taxonomy" id="1880"/>
    <lineage>
        <taxon>Bacteria</taxon>
        <taxon>Bacillati</taxon>
        <taxon>Actinomycetota</taxon>
        <taxon>Actinomycetes</taxon>
        <taxon>Micromonosporales</taxon>
        <taxon>Micromonosporaceae</taxon>
        <taxon>Micromonospora</taxon>
    </lineage>
</organism>
<dbReference type="Gene3D" id="3.40.50.2300">
    <property type="match status" value="2"/>
</dbReference>
<dbReference type="InterPro" id="IPR028082">
    <property type="entry name" value="Peripla_BP_I"/>
</dbReference>
<dbReference type="AlphaFoldDB" id="A0A562I3P2"/>
<comment type="similarity">
    <text evidence="1">Belongs to the leucine-binding protein family.</text>
</comment>
<dbReference type="Pfam" id="PF13458">
    <property type="entry name" value="Peripla_BP_6"/>
    <property type="match status" value="1"/>
</dbReference>
<protein>
    <submittedName>
        <fullName evidence="6">Branched-chain amino acid transport system substrate-binding protein</fullName>
    </submittedName>
</protein>
<dbReference type="PANTHER" id="PTHR30483:SF38">
    <property type="entry name" value="BLR7848 PROTEIN"/>
    <property type="match status" value="1"/>
</dbReference>
<feature type="signal peptide" evidence="4">
    <location>
        <begin position="1"/>
        <end position="17"/>
    </location>
</feature>
<dbReference type="InterPro" id="IPR028081">
    <property type="entry name" value="Leu-bd"/>
</dbReference>
<proteinExistence type="inferred from homology"/>
<dbReference type="Proteomes" id="UP000319825">
    <property type="component" value="Unassembled WGS sequence"/>
</dbReference>
<dbReference type="OrthoDB" id="4482263at2"/>
<evidence type="ECO:0000259" key="5">
    <source>
        <dbReference type="Pfam" id="PF13458"/>
    </source>
</evidence>
<feature type="region of interest" description="Disordered" evidence="3">
    <location>
        <begin position="381"/>
        <end position="402"/>
    </location>
</feature>
<evidence type="ECO:0000256" key="1">
    <source>
        <dbReference type="ARBA" id="ARBA00010062"/>
    </source>
</evidence>
<feature type="chain" id="PRO_5038424115" evidence="4">
    <location>
        <begin position="18"/>
        <end position="402"/>
    </location>
</feature>
<evidence type="ECO:0000313" key="6">
    <source>
        <dbReference type="EMBL" id="TWH65328.1"/>
    </source>
</evidence>
<gene>
    <name evidence="6" type="ORF">JD77_00264</name>
</gene>
<evidence type="ECO:0000256" key="4">
    <source>
        <dbReference type="SAM" id="SignalP"/>
    </source>
</evidence>
<comment type="caution">
    <text evidence="6">The sequence shown here is derived from an EMBL/GenBank/DDBJ whole genome shotgun (WGS) entry which is preliminary data.</text>
</comment>
<feature type="domain" description="Leucine-binding protein" evidence="5">
    <location>
        <begin position="32"/>
        <end position="375"/>
    </location>
</feature>
<dbReference type="EMBL" id="VLKE01000001">
    <property type="protein sequence ID" value="TWH65328.1"/>
    <property type="molecule type" value="Genomic_DNA"/>
</dbReference>
<dbReference type="InterPro" id="IPR051010">
    <property type="entry name" value="BCAA_transport"/>
</dbReference>
<reference evidence="6 7" key="1">
    <citation type="submission" date="2019-07" db="EMBL/GenBank/DDBJ databases">
        <title>R&amp;d 2014.</title>
        <authorList>
            <person name="Klenk H.-P."/>
        </authorList>
    </citation>
    <scope>NUCLEOTIDE SEQUENCE [LARGE SCALE GENOMIC DNA]</scope>
    <source>
        <strain evidence="6 7">DSM 43868</strain>
    </source>
</reference>
<dbReference type="SUPFAM" id="SSF53822">
    <property type="entry name" value="Periplasmic binding protein-like I"/>
    <property type="match status" value="1"/>
</dbReference>